<dbReference type="InterPro" id="IPR036388">
    <property type="entry name" value="WH-like_DNA-bd_sf"/>
</dbReference>
<feature type="compositionally biased region" description="Basic and acidic residues" evidence="1">
    <location>
        <begin position="1"/>
        <end position="17"/>
    </location>
</feature>
<feature type="domain" description="HTH luxR-type" evidence="2">
    <location>
        <begin position="255"/>
        <end position="312"/>
    </location>
</feature>
<dbReference type="eggNOG" id="COG2771">
    <property type="taxonomic scope" value="Bacteria"/>
</dbReference>
<reference evidence="4" key="1">
    <citation type="submission" date="2011-03" db="EMBL/GenBank/DDBJ databases">
        <title>Draft genome sequence of Brevundimonas diminuta.</title>
        <authorList>
            <person name="Brown P.J.B."/>
            <person name="Buechlein A."/>
            <person name="Hemmerich C."/>
            <person name="Brun Y.V."/>
        </authorList>
    </citation>
    <scope>NUCLEOTIDE SEQUENCE [LARGE SCALE GENOMIC DNA]</scope>
    <source>
        <strain evidence="4">C19</strain>
    </source>
</reference>
<protein>
    <submittedName>
        <fullName evidence="3">Transcriptional regulator,LuxR family</fullName>
    </submittedName>
</protein>
<dbReference type="InterPro" id="IPR000792">
    <property type="entry name" value="Tscrpt_reg_LuxR_C"/>
</dbReference>
<dbReference type="InterPro" id="IPR016032">
    <property type="entry name" value="Sig_transdc_resp-reg_C-effctor"/>
</dbReference>
<evidence type="ECO:0000313" key="3">
    <source>
        <dbReference type="EMBL" id="EGF92737.1"/>
    </source>
</evidence>
<dbReference type="HOGENOM" id="CLU_867783_0_0_5"/>
<evidence type="ECO:0000259" key="2">
    <source>
        <dbReference type="SMART" id="SM00421"/>
    </source>
</evidence>
<name>F4QHK0_9CAUL</name>
<gene>
    <name evidence="3" type="ORF">ABI_11750</name>
</gene>
<dbReference type="AlphaFoldDB" id="F4QHK0"/>
<dbReference type="STRING" id="715226.ABI_11750"/>
<dbReference type="GO" id="GO:0006355">
    <property type="term" value="P:regulation of DNA-templated transcription"/>
    <property type="evidence" value="ECO:0007669"/>
    <property type="project" value="InterPro"/>
</dbReference>
<dbReference type="Proteomes" id="UP000006512">
    <property type="component" value="Unassembled WGS sequence"/>
</dbReference>
<dbReference type="GO" id="GO:0003677">
    <property type="term" value="F:DNA binding"/>
    <property type="evidence" value="ECO:0007669"/>
    <property type="project" value="InterPro"/>
</dbReference>
<dbReference type="SMART" id="SM00421">
    <property type="entry name" value="HTH_LUXR"/>
    <property type="match status" value="1"/>
</dbReference>
<feature type="region of interest" description="Disordered" evidence="1">
    <location>
        <begin position="1"/>
        <end position="21"/>
    </location>
</feature>
<organism evidence="3 4">
    <name type="scientific">Asticcacaulis biprosthecium C19</name>
    <dbReference type="NCBI Taxonomy" id="715226"/>
    <lineage>
        <taxon>Bacteria</taxon>
        <taxon>Pseudomonadati</taxon>
        <taxon>Pseudomonadota</taxon>
        <taxon>Alphaproteobacteria</taxon>
        <taxon>Caulobacterales</taxon>
        <taxon>Caulobacteraceae</taxon>
        <taxon>Asticcacaulis</taxon>
    </lineage>
</organism>
<dbReference type="Gene3D" id="1.10.10.10">
    <property type="entry name" value="Winged helix-like DNA-binding domain superfamily/Winged helix DNA-binding domain"/>
    <property type="match status" value="1"/>
</dbReference>
<evidence type="ECO:0000313" key="4">
    <source>
        <dbReference type="Proteomes" id="UP000006512"/>
    </source>
</evidence>
<evidence type="ECO:0000256" key="1">
    <source>
        <dbReference type="SAM" id="MobiDB-lite"/>
    </source>
</evidence>
<dbReference type="EMBL" id="GL883077">
    <property type="protein sequence ID" value="EGF92737.1"/>
    <property type="molecule type" value="Genomic_DNA"/>
</dbReference>
<dbReference type="SUPFAM" id="SSF46894">
    <property type="entry name" value="C-terminal effector domain of the bipartite response regulators"/>
    <property type="match status" value="1"/>
</dbReference>
<accession>F4QHK0</accession>
<sequence length="320" mass="34555">MFHLSHGIDEDSAKDFESYGGADPRINPRVAALFRPDFLGRAYTDRDILPETERSRHPFYQDILRTYGVSHATMGHLMHEDGMSMAVAAMRPESDGRTGAKEVGHLGRLMPELAQAVRLSAMVERREGSAAVQGLESVGAPAFFLDHAGRIVAMTAAGEAQLRQAALLKSERGVLRATDPAMDLRLSAGLWRCRQSAQGTPATVSLHPRGAAPVSVEIRRLGASEEMLGFGGHLLVVLNRSAAKPEDSLSQLCATYGLTPAEAQVALALGQGLRPARIADMRGVSIHTIRHQIRVLLQKTQSDSLSGLVGCVVRLSQQQQ</sequence>
<proteinExistence type="predicted"/>
<keyword evidence="4" id="KW-1185">Reference proteome</keyword>